<evidence type="ECO:0000256" key="3">
    <source>
        <dbReference type="ARBA" id="ARBA00023163"/>
    </source>
</evidence>
<dbReference type="STRING" id="1224163.B841_09700"/>
<evidence type="ECO:0000313" key="6">
    <source>
        <dbReference type="EMBL" id="AGS35412.1"/>
    </source>
</evidence>
<dbReference type="InterPro" id="IPR036388">
    <property type="entry name" value="WH-like_DNA-bd_sf"/>
</dbReference>
<dbReference type="eggNOG" id="COG0640">
    <property type="taxonomic scope" value="Bacteria"/>
</dbReference>
<keyword evidence="7" id="KW-1185">Reference proteome</keyword>
<dbReference type="SUPFAM" id="SSF46785">
    <property type="entry name" value="Winged helix' DNA-binding domain"/>
    <property type="match status" value="1"/>
</dbReference>
<dbReference type="EMBL" id="CP003924">
    <property type="protein sequence ID" value="AGS35412.1"/>
    <property type="molecule type" value="Genomic_DNA"/>
</dbReference>
<organism evidence="6 7">
    <name type="scientific">Corynebacterium maris DSM 45190</name>
    <dbReference type="NCBI Taxonomy" id="1224163"/>
    <lineage>
        <taxon>Bacteria</taxon>
        <taxon>Bacillati</taxon>
        <taxon>Actinomycetota</taxon>
        <taxon>Actinomycetes</taxon>
        <taxon>Mycobacteriales</taxon>
        <taxon>Corynebacteriaceae</taxon>
        <taxon>Corynebacterium</taxon>
    </lineage>
</organism>
<evidence type="ECO:0000259" key="5">
    <source>
        <dbReference type="PROSITE" id="PS50987"/>
    </source>
</evidence>
<dbReference type="AlphaFoldDB" id="S5SWG1"/>
<sequence length="162" mass="17880">MTIRQHDPTSLHKAATVIAALDSPLRLDILIKLHERTHVVHELVSHLGKSQPLISQHLRVLKRAGLVESRRSGREVSYRLVTPETIDVIDLAARLGEQVSQRQGQQDELAARRKSRRARGTDVEESTVSISKAAIVDPPTHVHENMPGLVPATPESPSPTSK</sequence>
<proteinExistence type="predicted"/>
<dbReference type="InterPro" id="IPR036390">
    <property type="entry name" value="WH_DNA-bd_sf"/>
</dbReference>
<dbReference type="GO" id="GO:0003700">
    <property type="term" value="F:DNA-binding transcription factor activity"/>
    <property type="evidence" value="ECO:0007669"/>
    <property type="project" value="InterPro"/>
</dbReference>
<dbReference type="CDD" id="cd00090">
    <property type="entry name" value="HTH_ARSR"/>
    <property type="match status" value="1"/>
</dbReference>
<dbReference type="NCBIfam" id="NF033788">
    <property type="entry name" value="HTH_metalloreg"/>
    <property type="match status" value="1"/>
</dbReference>
<protein>
    <submittedName>
        <fullName evidence="6">Cadmium efflux system accessory protein</fullName>
    </submittedName>
</protein>
<keyword evidence="1" id="KW-0805">Transcription regulation</keyword>
<dbReference type="PRINTS" id="PR00778">
    <property type="entry name" value="HTHARSR"/>
</dbReference>
<dbReference type="Proteomes" id="UP000015388">
    <property type="component" value="Chromosome"/>
</dbReference>
<dbReference type="GO" id="GO:0003677">
    <property type="term" value="F:DNA binding"/>
    <property type="evidence" value="ECO:0007669"/>
    <property type="project" value="UniProtKB-KW"/>
</dbReference>
<dbReference type="SMART" id="SM00418">
    <property type="entry name" value="HTH_ARSR"/>
    <property type="match status" value="1"/>
</dbReference>
<keyword evidence="2" id="KW-0238">DNA-binding</keyword>
<dbReference type="PANTHER" id="PTHR43132">
    <property type="entry name" value="ARSENICAL RESISTANCE OPERON REPRESSOR ARSR-RELATED"/>
    <property type="match status" value="1"/>
</dbReference>
<dbReference type="HOGENOM" id="CLU_142742_0_0_11"/>
<dbReference type="PATRIC" id="fig|1224163.3.peg.1954"/>
<dbReference type="KEGG" id="cmd:B841_09700"/>
<reference evidence="6 7" key="1">
    <citation type="submission" date="2012-11" db="EMBL/GenBank/DDBJ databases">
        <title>The complete genome sequence of Corynebacterium maris Coryn-1 (=DSM 45190).</title>
        <authorList>
            <person name="Schaffert L."/>
            <person name="Albersmeier A."/>
            <person name="Kalinowski J."/>
            <person name="Ruckert C."/>
        </authorList>
    </citation>
    <scope>NUCLEOTIDE SEQUENCE [LARGE SCALE GENOMIC DNA]</scope>
    <source>
        <strain evidence="7">Coryn-1</strain>
    </source>
</reference>
<gene>
    <name evidence="6" type="ORF">B841_09700</name>
</gene>
<name>S5SWG1_9CORY</name>
<dbReference type="RefSeq" id="WP_020935345.1">
    <property type="nucleotide sequence ID" value="NC_021915.1"/>
</dbReference>
<dbReference type="Pfam" id="PF01022">
    <property type="entry name" value="HTH_5"/>
    <property type="match status" value="1"/>
</dbReference>
<keyword evidence="3" id="KW-0804">Transcription</keyword>
<dbReference type="InterPro" id="IPR051011">
    <property type="entry name" value="Metal_resp_trans_reg"/>
</dbReference>
<evidence type="ECO:0000256" key="2">
    <source>
        <dbReference type="ARBA" id="ARBA00023125"/>
    </source>
</evidence>
<evidence type="ECO:0000313" key="7">
    <source>
        <dbReference type="Proteomes" id="UP000015388"/>
    </source>
</evidence>
<evidence type="ECO:0000256" key="4">
    <source>
        <dbReference type="SAM" id="MobiDB-lite"/>
    </source>
</evidence>
<dbReference type="InterPro" id="IPR001845">
    <property type="entry name" value="HTH_ArsR_DNA-bd_dom"/>
</dbReference>
<accession>S5SWG1</accession>
<feature type="domain" description="HTH arsR-type" evidence="5">
    <location>
        <begin position="6"/>
        <end position="100"/>
    </location>
</feature>
<dbReference type="InterPro" id="IPR011991">
    <property type="entry name" value="ArsR-like_HTH"/>
</dbReference>
<dbReference type="PROSITE" id="PS50987">
    <property type="entry name" value="HTH_ARSR_2"/>
    <property type="match status" value="1"/>
</dbReference>
<dbReference type="PANTHER" id="PTHR43132:SF2">
    <property type="entry name" value="ARSENICAL RESISTANCE OPERON REPRESSOR ARSR-RELATED"/>
    <property type="match status" value="1"/>
</dbReference>
<evidence type="ECO:0000256" key="1">
    <source>
        <dbReference type="ARBA" id="ARBA00023015"/>
    </source>
</evidence>
<dbReference type="Gene3D" id="1.10.10.10">
    <property type="entry name" value="Winged helix-like DNA-binding domain superfamily/Winged helix DNA-binding domain"/>
    <property type="match status" value="1"/>
</dbReference>
<feature type="region of interest" description="Disordered" evidence="4">
    <location>
        <begin position="97"/>
        <end position="162"/>
    </location>
</feature>